<evidence type="ECO:0000259" key="1">
    <source>
        <dbReference type="Pfam" id="PF13873"/>
    </source>
</evidence>
<proteinExistence type="predicted"/>
<sequence length="189" mass="21976">MNKRIFYTEREISLLKELVTKRVCVIENKKTDFKSIQEKNRAWLDVSKEFNAFPYVYRRNEKQLKKCWQNLKERSKRREETERHERELAYKGRENDPIFVDETDDKSSLASLIVKQNEMGAGGFDGSENRMEDTDEHIPTVAERLHHCRHSSSGPAEDGGSTSFGYNIKAVLEAEVHKYGGVLRTMDAT</sequence>
<dbReference type="PANTHER" id="PTHR21411:SF0">
    <property type="entry name" value="REGULATORY PROTEIN ZESTE"/>
    <property type="match status" value="1"/>
</dbReference>
<dbReference type="InterPro" id="IPR028002">
    <property type="entry name" value="Myb_DNA-bind_5"/>
</dbReference>
<keyword evidence="3" id="KW-1185">Reference proteome</keyword>
<reference evidence="2" key="1">
    <citation type="submission" date="2022-11" db="EMBL/GenBank/DDBJ databases">
        <title>Centuries of genome instability and evolution in soft-shell clam transmissible cancer (bioRxiv).</title>
        <authorList>
            <person name="Hart S.F.M."/>
            <person name="Yonemitsu M.A."/>
            <person name="Giersch R.M."/>
            <person name="Beal B.F."/>
            <person name="Arriagada G."/>
            <person name="Davis B.W."/>
            <person name="Ostrander E.A."/>
            <person name="Goff S.P."/>
            <person name="Metzger M.J."/>
        </authorList>
    </citation>
    <scope>NUCLEOTIDE SEQUENCE</scope>
    <source>
        <strain evidence="2">MELC-2E11</strain>
        <tissue evidence="2">Siphon/mantle</tissue>
    </source>
</reference>
<dbReference type="PANTHER" id="PTHR21411">
    <property type="entry name" value="APONTIC"/>
    <property type="match status" value="1"/>
</dbReference>
<evidence type="ECO:0000313" key="2">
    <source>
        <dbReference type="EMBL" id="WAR10993.1"/>
    </source>
</evidence>
<gene>
    <name evidence="2" type="ORF">MAR_036069</name>
</gene>
<accession>A0ABY7ELX6</accession>
<evidence type="ECO:0000313" key="3">
    <source>
        <dbReference type="Proteomes" id="UP001164746"/>
    </source>
</evidence>
<organism evidence="2 3">
    <name type="scientific">Mya arenaria</name>
    <name type="common">Soft-shell clam</name>
    <dbReference type="NCBI Taxonomy" id="6604"/>
    <lineage>
        <taxon>Eukaryota</taxon>
        <taxon>Metazoa</taxon>
        <taxon>Spiralia</taxon>
        <taxon>Lophotrochozoa</taxon>
        <taxon>Mollusca</taxon>
        <taxon>Bivalvia</taxon>
        <taxon>Autobranchia</taxon>
        <taxon>Heteroconchia</taxon>
        <taxon>Euheterodonta</taxon>
        <taxon>Imparidentia</taxon>
        <taxon>Neoheterodontei</taxon>
        <taxon>Myida</taxon>
        <taxon>Myoidea</taxon>
        <taxon>Myidae</taxon>
        <taxon>Mya</taxon>
    </lineage>
</organism>
<feature type="domain" description="Myb/SANT-like DNA-binding" evidence="1">
    <location>
        <begin position="7"/>
        <end position="78"/>
    </location>
</feature>
<protein>
    <submittedName>
        <fullName evidence="2">MSD3-like protein</fullName>
    </submittedName>
</protein>
<name>A0ABY7ELX6_MYAAR</name>
<dbReference type="EMBL" id="CP111018">
    <property type="protein sequence ID" value="WAR10993.1"/>
    <property type="molecule type" value="Genomic_DNA"/>
</dbReference>
<dbReference type="Proteomes" id="UP001164746">
    <property type="component" value="Chromosome 7"/>
</dbReference>
<dbReference type="Pfam" id="PF13873">
    <property type="entry name" value="Myb_DNA-bind_5"/>
    <property type="match status" value="1"/>
</dbReference>